<accession>A0A6G9Y6G5</accession>
<protein>
    <submittedName>
        <fullName evidence="1">Toprim domain-containing protein</fullName>
    </submittedName>
</protein>
<keyword evidence="2" id="KW-1185">Reference proteome</keyword>
<reference evidence="1 2" key="1">
    <citation type="journal article" date="2019" name="ACS Chem. Biol.">
        <title>Identification and Mobilization of a Cryptic Antibiotic Biosynthesis Gene Locus from a Human-Pathogenic Nocardia Isolate.</title>
        <authorList>
            <person name="Herisse M."/>
            <person name="Ishida K."/>
            <person name="Porter J.L."/>
            <person name="Howden B."/>
            <person name="Hertweck C."/>
            <person name="Stinear T.P."/>
            <person name="Pidot S.J."/>
        </authorList>
    </citation>
    <scope>NUCLEOTIDE SEQUENCE [LARGE SCALE GENOMIC DNA]</scope>
    <source>
        <strain evidence="1 2">AUSMDU00012717</strain>
    </source>
</reference>
<organism evidence="1 2">
    <name type="scientific">Nocardia arthritidis</name>
    <dbReference type="NCBI Taxonomy" id="228602"/>
    <lineage>
        <taxon>Bacteria</taxon>
        <taxon>Bacillati</taxon>
        <taxon>Actinomycetota</taxon>
        <taxon>Actinomycetes</taxon>
        <taxon>Mycobacteriales</taxon>
        <taxon>Nocardiaceae</taxon>
        <taxon>Nocardia</taxon>
    </lineage>
</organism>
<dbReference type="SUPFAM" id="SSF56731">
    <property type="entry name" value="DNA primase core"/>
    <property type="match status" value="1"/>
</dbReference>
<dbReference type="Gene3D" id="3.40.1360.10">
    <property type="match status" value="1"/>
</dbReference>
<dbReference type="KEGG" id="nah:F5544_04435"/>
<dbReference type="RefSeq" id="WP_167471991.1">
    <property type="nucleotide sequence ID" value="NZ_CP046172.1"/>
</dbReference>
<gene>
    <name evidence="1" type="ORF">F5544_04435</name>
</gene>
<evidence type="ECO:0000313" key="1">
    <source>
        <dbReference type="EMBL" id="QIS08801.1"/>
    </source>
</evidence>
<dbReference type="Proteomes" id="UP000503540">
    <property type="component" value="Chromosome"/>
</dbReference>
<dbReference type="EMBL" id="CP046172">
    <property type="protein sequence ID" value="QIS08801.1"/>
    <property type="molecule type" value="Genomic_DNA"/>
</dbReference>
<evidence type="ECO:0000313" key="2">
    <source>
        <dbReference type="Proteomes" id="UP000503540"/>
    </source>
</evidence>
<sequence>MTGPSFELILEAFTKVSGPPKSVGAWMTFLCPVPTHEDRHASAAIKYDAQQEKTVVRCFAGCPDHLILDSLGLGVADLFDNHGHVRVSTRTDHVAARSDQAKPVVVKKESKLGEQTGRREVVATYSYLDSDGSLVGQVIRTRTPHEFGVAKGFYQRRFDPTTQRWQLGGFDPVLYRSPEVAAAIGAGQTIWICEGEKDVDRALDLGLTATCNAMGAGKFTSAHAFQLRGARRVVIVADRDVPGRAHANDVREMITPLVGEVLLVEARDGKDFSDHIDAGHGLGDFNLVSQLDPDYDLTNVVELLPSPDAHETAEVTARTMDGQAQRLLSKSMVRSQFTNPASRVRPGLVVGRDPGTCEGMEL</sequence>
<dbReference type="InterPro" id="IPR034154">
    <property type="entry name" value="TOPRIM_DnaG/twinkle"/>
</dbReference>
<dbReference type="CDD" id="cd01029">
    <property type="entry name" value="TOPRIM_primases"/>
    <property type="match status" value="1"/>
</dbReference>
<dbReference type="AlphaFoldDB" id="A0A6G9Y6G5"/>
<proteinExistence type="predicted"/>
<name>A0A6G9Y6G5_9NOCA</name>